<dbReference type="Proteomes" id="UP001162131">
    <property type="component" value="Unassembled WGS sequence"/>
</dbReference>
<gene>
    <name evidence="1" type="ORF">BSTOLATCC_MIC9584</name>
</gene>
<name>A0AAU9IPR7_9CILI</name>
<keyword evidence="2" id="KW-1185">Reference proteome</keyword>
<dbReference type="AlphaFoldDB" id="A0AAU9IPR7"/>
<organism evidence="1 2">
    <name type="scientific">Blepharisma stoltei</name>
    <dbReference type="NCBI Taxonomy" id="1481888"/>
    <lineage>
        <taxon>Eukaryota</taxon>
        <taxon>Sar</taxon>
        <taxon>Alveolata</taxon>
        <taxon>Ciliophora</taxon>
        <taxon>Postciliodesmatophora</taxon>
        <taxon>Heterotrichea</taxon>
        <taxon>Heterotrichida</taxon>
        <taxon>Blepharismidae</taxon>
        <taxon>Blepharisma</taxon>
    </lineage>
</organism>
<proteinExistence type="predicted"/>
<accession>A0AAU9IPR7</accession>
<evidence type="ECO:0000313" key="1">
    <source>
        <dbReference type="EMBL" id="CAG9313780.1"/>
    </source>
</evidence>
<sequence length="72" mass="8599">MCYSDQKILAYSEMAVKTCLHLKLKNKYGGNIIYWFIILKINREILFASNRFINTYINLKKLKESLFFSIIE</sequence>
<protein>
    <submittedName>
        <fullName evidence="1">Uncharacterized protein</fullName>
    </submittedName>
</protein>
<dbReference type="EMBL" id="CAJZBQ010000011">
    <property type="protein sequence ID" value="CAG9313780.1"/>
    <property type="molecule type" value="Genomic_DNA"/>
</dbReference>
<evidence type="ECO:0000313" key="2">
    <source>
        <dbReference type="Proteomes" id="UP001162131"/>
    </source>
</evidence>
<reference evidence="1" key="1">
    <citation type="submission" date="2021-09" db="EMBL/GenBank/DDBJ databases">
        <authorList>
            <consortium name="AG Swart"/>
            <person name="Singh M."/>
            <person name="Singh A."/>
            <person name="Seah K."/>
            <person name="Emmerich C."/>
        </authorList>
    </citation>
    <scope>NUCLEOTIDE SEQUENCE</scope>
    <source>
        <strain evidence="1">ATCC30299</strain>
    </source>
</reference>
<comment type="caution">
    <text evidence="1">The sequence shown here is derived from an EMBL/GenBank/DDBJ whole genome shotgun (WGS) entry which is preliminary data.</text>
</comment>